<name>A0A9E2P2A0_9BACT</name>
<feature type="transmembrane region" description="Helical" evidence="2">
    <location>
        <begin position="866"/>
        <end position="885"/>
    </location>
</feature>
<feature type="coiled-coil region" evidence="1">
    <location>
        <begin position="150"/>
        <end position="177"/>
    </location>
</feature>
<keyword evidence="2" id="KW-0472">Membrane</keyword>
<evidence type="ECO:0000313" key="4">
    <source>
        <dbReference type="Proteomes" id="UP000823865"/>
    </source>
</evidence>
<dbReference type="PRINTS" id="PR00702">
    <property type="entry name" value="ACRIFLAVINRP"/>
</dbReference>
<dbReference type="Gene3D" id="3.30.70.1440">
    <property type="entry name" value="Multidrug efflux transporter AcrB pore domain"/>
    <property type="match status" value="1"/>
</dbReference>
<keyword evidence="1" id="KW-0175">Coiled coil</keyword>
<evidence type="ECO:0000256" key="1">
    <source>
        <dbReference type="SAM" id="Coils"/>
    </source>
</evidence>
<feature type="transmembrane region" description="Helical" evidence="2">
    <location>
        <begin position="916"/>
        <end position="936"/>
    </location>
</feature>
<dbReference type="InterPro" id="IPR001036">
    <property type="entry name" value="Acrflvin-R"/>
</dbReference>
<dbReference type="PANTHER" id="PTHR32063:SF18">
    <property type="entry name" value="CATION EFFLUX SYSTEM PROTEIN"/>
    <property type="match status" value="1"/>
</dbReference>
<dbReference type="Gene3D" id="3.30.2090.10">
    <property type="entry name" value="Multidrug efflux transporter AcrB TolC docking domain, DN and DC subdomains"/>
    <property type="match status" value="2"/>
</dbReference>
<dbReference type="SUPFAM" id="SSF82693">
    <property type="entry name" value="Multidrug efflux transporter AcrB pore domain, PN1, PN2, PC1 and PC2 subdomains"/>
    <property type="match status" value="2"/>
</dbReference>
<proteinExistence type="predicted"/>
<feature type="transmembrane region" description="Helical" evidence="2">
    <location>
        <begin position="366"/>
        <end position="386"/>
    </location>
</feature>
<reference evidence="3" key="2">
    <citation type="submission" date="2021-04" db="EMBL/GenBank/DDBJ databases">
        <authorList>
            <person name="Gilroy R."/>
        </authorList>
    </citation>
    <scope>NUCLEOTIDE SEQUENCE</scope>
    <source>
        <strain evidence="3">G3-2149</strain>
    </source>
</reference>
<dbReference type="EMBL" id="JAHLFU010000275">
    <property type="protein sequence ID" value="MBU3854734.1"/>
    <property type="molecule type" value="Genomic_DNA"/>
</dbReference>
<feature type="transmembrane region" description="Helical" evidence="2">
    <location>
        <begin position="436"/>
        <end position="456"/>
    </location>
</feature>
<dbReference type="InterPro" id="IPR027463">
    <property type="entry name" value="AcrB_DN_DC_subdom"/>
</dbReference>
<reference evidence="3" key="1">
    <citation type="journal article" date="2021" name="PeerJ">
        <title>Extensive microbial diversity within the chicken gut microbiome revealed by metagenomics and culture.</title>
        <authorList>
            <person name="Gilroy R."/>
            <person name="Ravi A."/>
            <person name="Getino M."/>
            <person name="Pursley I."/>
            <person name="Horton D.L."/>
            <person name="Alikhan N.F."/>
            <person name="Baker D."/>
            <person name="Gharbi K."/>
            <person name="Hall N."/>
            <person name="Watson M."/>
            <person name="Adriaenssens E.M."/>
            <person name="Foster-Nyarko E."/>
            <person name="Jarju S."/>
            <person name="Secka A."/>
            <person name="Antonio M."/>
            <person name="Oren A."/>
            <person name="Chaudhuri R.R."/>
            <person name="La Ragione R."/>
            <person name="Hildebrand F."/>
            <person name="Pallen M.J."/>
        </authorList>
    </citation>
    <scope>NUCLEOTIDE SEQUENCE</scope>
    <source>
        <strain evidence="3">G3-2149</strain>
    </source>
</reference>
<feature type="transmembrane region" description="Helical" evidence="2">
    <location>
        <begin position="892"/>
        <end position="910"/>
    </location>
</feature>
<feature type="transmembrane region" description="Helical" evidence="2">
    <location>
        <begin position="392"/>
        <end position="416"/>
    </location>
</feature>
<dbReference type="Gene3D" id="1.20.1640.10">
    <property type="entry name" value="Multidrug efflux transporter AcrB transmembrane domain"/>
    <property type="match status" value="2"/>
</dbReference>
<feature type="transmembrane region" description="Helical" evidence="2">
    <location>
        <begin position="468"/>
        <end position="496"/>
    </location>
</feature>
<feature type="transmembrane region" description="Helical" evidence="2">
    <location>
        <begin position="535"/>
        <end position="554"/>
    </location>
</feature>
<dbReference type="GO" id="GO:0042910">
    <property type="term" value="F:xenobiotic transmembrane transporter activity"/>
    <property type="evidence" value="ECO:0007669"/>
    <property type="project" value="TreeGrafter"/>
</dbReference>
<dbReference type="Gene3D" id="3.30.70.1320">
    <property type="entry name" value="Multidrug efflux transporter AcrB pore domain like"/>
    <property type="match status" value="1"/>
</dbReference>
<evidence type="ECO:0000256" key="2">
    <source>
        <dbReference type="SAM" id="Phobius"/>
    </source>
</evidence>
<dbReference type="AlphaFoldDB" id="A0A9E2P2A0"/>
<comment type="caution">
    <text evidence="3">The sequence shown here is derived from an EMBL/GenBank/DDBJ whole genome shotgun (WGS) entry which is preliminary data.</text>
</comment>
<organism evidence="3 4">
    <name type="scientific">Candidatus Paraprevotella stercoravium</name>
    <dbReference type="NCBI Taxonomy" id="2838725"/>
    <lineage>
        <taxon>Bacteria</taxon>
        <taxon>Pseudomonadati</taxon>
        <taxon>Bacteroidota</taxon>
        <taxon>Bacteroidia</taxon>
        <taxon>Bacteroidales</taxon>
        <taxon>Prevotellaceae</taxon>
        <taxon>Paraprevotella</taxon>
    </lineage>
</organism>
<keyword evidence="2" id="KW-1133">Transmembrane helix</keyword>
<dbReference type="Gene3D" id="3.30.70.1430">
    <property type="entry name" value="Multidrug efflux transporter AcrB pore domain"/>
    <property type="match status" value="2"/>
</dbReference>
<dbReference type="PANTHER" id="PTHR32063">
    <property type="match status" value="1"/>
</dbReference>
<feature type="transmembrane region" description="Helical" evidence="2">
    <location>
        <begin position="996"/>
        <end position="1017"/>
    </location>
</feature>
<dbReference type="SUPFAM" id="SSF82866">
    <property type="entry name" value="Multidrug efflux transporter AcrB transmembrane domain"/>
    <property type="match status" value="2"/>
</dbReference>
<protein>
    <submittedName>
        <fullName evidence="3">Efflux RND transporter permease subunit</fullName>
    </submittedName>
</protein>
<feature type="transmembrane region" description="Helical" evidence="2">
    <location>
        <begin position="968"/>
        <end position="990"/>
    </location>
</feature>
<feature type="transmembrane region" description="Helical" evidence="2">
    <location>
        <begin position="340"/>
        <end position="359"/>
    </location>
</feature>
<dbReference type="Proteomes" id="UP000823865">
    <property type="component" value="Unassembled WGS sequence"/>
</dbReference>
<sequence>MEKKKRNIVEWAMHYRQIVILLTCCLMAVGIFGLSEMKKNEFPDFTIRQGIVAAVCPGYTAMEIEEQVTKPLEDYIFSYKEVRKDKTHSTSKDGMVIIQVQLNDDLDNKDEFWSKFKHGINDFKAQLPQSVLGIQVMDDFGDTSALLITMESEDKTYRELNDYMDALKDRLRRINDVGRMTVTGMQQEQISIYIDNERLSHYGLSDQTLAMTLFTKGFTTTSGRVKDPRYVSPIYVSRSMNTLRDVQEMIVFSTPDGQNVRLKDVAHVVKEYPVVESYITNNGKKCLLLSVEMKKGKNIVQMGEEVKAELDQFAETLPDDVSIFKITDQSKVVADSVSTFLHELVIAICAVILVVMLLLPMRVALVAASTIPISIFISLALFYAFGIELNTVTLAALIVTLGMIVDNSIVIIDSYLEMISEGVSRWHASIKSATHFFKSIFSATLAISITFFPFLFTLTGVTGDFVASFPWAVTLILMISLLVAELLVPFMQFFFIRKPMRNELPQDGKKKFSFLDFIQTQYDKLLDRCFKYPKTTLAVGIVSVVAGVFMMSRLPQQLLPVAERNQFAVEIYMPTGTAVEKTAFVADSLERILRQDSRVLSVASFKGCASPRFQNSYAPQIGGPNFAQFIVNTTGNKDTEALLDEYTPHCRTMFPEAVVRFKQLGYSEAVNPIEVRLSGDDLNLLQKEGERVTALLRGMPELNLVRTNFNEPLAATRITLDEEQSTRMGISNAALEATLAMRYGSGIPVGTVWEGDYDINVVMKSDHSDFADFSDLQDELIPVYGGLANVPLRQVANIEPSWENGQIVHRNGVRTLTVMAETERGVNALQATTKVQKLMEANPVADGVTVTYGGELYENKEQMPGIIAGLYVAVAIIFFILLFHFKRVGTATLLLVCLTLCLFGMASGVMIQGVDFGVTCILGLVSLMGILVRNGIIMIDYAEELRQEEKMCVRDAIYNSAKRRMRPIFLTSAAASMGVIPMILGGSGLWMPMGTVIFYGTLITMFFILTVIPIAYWKVLSGSTHKRNLNEAMEQQ</sequence>
<gene>
    <name evidence="3" type="ORF">H9789_13150</name>
</gene>
<dbReference type="Pfam" id="PF00873">
    <property type="entry name" value="ACR_tran"/>
    <property type="match status" value="1"/>
</dbReference>
<evidence type="ECO:0000313" key="3">
    <source>
        <dbReference type="EMBL" id="MBU3854734.1"/>
    </source>
</evidence>
<dbReference type="SUPFAM" id="SSF82714">
    <property type="entry name" value="Multidrug efflux transporter AcrB TolC docking domain, DN and DC subdomains"/>
    <property type="match status" value="2"/>
</dbReference>
<accession>A0A9E2P2A0</accession>
<dbReference type="GO" id="GO:0005886">
    <property type="term" value="C:plasma membrane"/>
    <property type="evidence" value="ECO:0007669"/>
    <property type="project" value="TreeGrafter"/>
</dbReference>
<keyword evidence="2" id="KW-0812">Transmembrane</keyword>